<dbReference type="Gene3D" id="3.40.980.10">
    <property type="entry name" value="MoaB/Mog-like domain"/>
    <property type="match status" value="1"/>
</dbReference>
<keyword evidence="3" id="KW-1185">Reference proteome</keyword>
<dbReference type="SMART" id="SM00852">
    <property type="entry name" value="MoCF_biosynth"/>
    <property type="match status" value="1"/>
</dbReference>
<evidence type="ECO:0000259" key="1">
    <source>
        <dbReference type="SMART" id="SM00852"/>
    </source>
</evidence>
<proteinExistence type="predicted"/>
<dbReference type="NCBIfam" id="TIGR00177">
    <property type="entry name" value="molyb_syn"/>
    <property type="match status" value="1"/>
</dbReference>
<reference evidence="2 3" key="1">
    <citation type="submission" date="2012-11" db="EMBL/GenBank/DDBJ databases">
        <title>FINISHED of Natronococcus occultus SP4, DSM 3396.</title>
        <authorList>
            <consortium name="DOE Joint Genome Institute"/>
            <person name="Eisen J."/>
            <person name="Huntemann M."/>
            <person name="Wei C.-L."/>
            <person name="Han J."/>
            <person name="Detter J.C."/>
            <person name="Han C."/>
            <person name="Tapia R."/>
            <person name="Chen A."/>
            <person name="Kyrpides N."/>
            <person name="Mavromatis K."/>
            <person name="Markowitz V."/>
            <person name="Szeto E."/>
            <person name="Ivanova N."/>
            <person name="Mikhailova N."/>
            <person name="Ovchinnikova G."/>
            <person name="Pagani I."/>
            <person name="Pati A."/>
            <person name="Goodwin L."/>
            <person name="Nordberg H.P."/>
            <person name="Cantor M.N."/>
            <person name="Hua S.X."/>
            <person name="Woyke T."/>
            <person name="Eisen J."/>
            <person name="Klenk H.-P."/>
            <person name="Klenk H.-P."/>
        </authorList>
    </citation>
    <scope>NUCLEOTIDE SEQUENCE [LARGE SCALE GENOMIC DNA]</scope>
    <source>
        <strain evidence="2 3">SP4</strain>
    </source>
</reference>
<feature type="domain" description="MoaB/Mog" evidence="1">
    <location>
        <begin position="4"/>
        <end position="163"/>
    </location>
</feature>
<sequence length="229" mass="24621">MNAAVVTVGDELLAGRTTNTNATWLCERLAERGVTVERVTTVPDRIGDIATVVGDYSAAYDAVLVTGGLGPTHDDVTMAGIAATFDRELETDEDVLEWLEEHGYSRADLTSGTAEIPAGARPLHNEAGVAPGAVCENVYVLPGVPGEMRAMFESVADEFVGTRTYRKTVVADEPESALLDRFETLREEFDVAVGSYPGESVRVELSGPDEETVAAAEAWLRERVETVEE</sequence>
<dbReference type="AlphaFoldDB" id="L0JVG8"/>
<evidence type="ECO:0000313" key="2">
    <source>
        <dbReference type="EMBL" id="AGB36771.1"/>
    </source>
</evidence>
<accession>L0JVG8</accession>
<dbReference type="CDD" id="cd00885">
    <property type="entry name" value="cinA"/>
    <property type="match status" value="1"/>
</dbReference>
<dbReference type="PANTHER" id="PTHR13939">
    <property type="entry name" value="NICOTINAMIDE-NUCLEOTIDE AMIDOHYDROLASE PNCC"/>
    <property type="match status" value="1"/>
</dbReference>
<dbReference type="EMBL" id="CP003929">
    <property type="protein sequence ID" value="AGB36771.1"/>
    <property type="molecule type" value="Genomic_DNA"/>
</dbReference>
<dbReference type="InterPro" id="IPR050101">
    <property type="entry name" value="CinA"/>
</dbReference>
<evidence type="ECO:0000313" key="3">
    <source>
        <dbReference type="Proteomes" id="UP000010878"/>
    </source>
</evidence>
<name>L0JVG8_9EURY</name>
<dbReference type="HOGENOM" id="CLU_030805_0_2_2"/>
<dbReference type="STRING" id="694430.Natoc_0922"/>
<dbReference type="InterPro" id="IPR036425">
    <property type="entry name" value="MoaB/Mog-like_dom_sf"/>
</dbReference>
<dbReference type="OrthoDB" id="372037at2157"/>
<dbReference type="KEGG" id="nou:Natoc_0922"/>
<dbReference type="Pfam" id="PF00994">
    <property type="entry name" value="MoCF_biosynth"/>
    <property type="match status" value="1"/>
</dbReference>
<dbReference type="SUPFAM" id="SSF53218">
    <property type="entry name" value="Molybdenum cofactor biosynthesis proteins"/>
    <property type="match status" value="1"/>
</dbReference>
<protein>
    <submittedName>
        <fullName evidence="2">Molybdenum cofactor synthesis domain protein</fullName>
    </submittedName>
</protein>
<dbReference type="eggNOG" id="arCOG00215">
    <property type="taxonomic scope" value="Archaea"/>
</dbReference>
<dbReference type="GeneID" id="14402120"/>
<gene>
    <name evidence="2" type="ORF">Natoc_0922</name>
</gene>
<organism evidence="2 3">
    <name type="scientific">Natronococcus occultus SP4</name>
    <dbReference type="NCBI Taxonomy" id="694430"/>
    <lineage>
        <taxon>Archaea</taxon>
        <taxon>Methanobacteriati</taxon>
        <taxon>Methanobacteriota</taxon>
        <taxon>Stenosarchaea group</taxon>
        <taxon>Halobacteria</taxon>
        <taxon>Halobacteriales</taxon>
        <taxon>Natrialbaceae</taxon>
        <taxon>Natronococcus</taxon>
    </lineage>
</organism>
<dbReference type="InterPro" id="IPR001453">
    <property type="entry name" value="MoaB/Mog_dom"/>
</dbReference>
<dbReference type="RefSeq" id="WP_015320225.1">
    <property type="nucleotide sequence ID" value="NC_019974.1"/>
</dbReference>
<dbReference type="PANTHER" id="PTHR13939:SF0">
    <property type="entry name" value="NMN AMIDOHYDROLASE-LIKE PROTEIN YFAY"/>
    <property type="match status" value="1"/>
</dbReference>
<dbReference type="Proteomes" id="UP000010878">
    <property type="component" value="Chromosome"/>
</dbReference>